<protein>
    <submittedName>
        <fullName evidence="2">Uncharacterized protein</fullName>
    </submittedName>
</protein>
<organism evidence="2 3">
    <name type="scientific">Cordyceps fumosorosea (strain ARSEF 2679)</name>
    <name type="common">Isaria fumosorosea</name>
    <dbReference type="NCBI Taxonomy" id="1081104"/>
    <lineage>
        <taxon>Eukaryota</taxon>
        <taxon>Fungi</taxon>
        <taxon>Dikarya</taxon>
        <taxon>Ascomycota</taxon>
        <taxon>Pezizomycotina</taxon>
        <taxon>Sordariomycetes</taxon>
        <taxon>Hypocreomycetidae</taxon>
        <taxon>Hypocreales</taxon>
        <taxon>Cordycipitaceae</taxon>
        <taxon>Cordyceps</taxon>
    </lineage>
</organism>
<name>A0A167TJT3_CORFA</name>
<accession>A0A167TJT3</accession>
<dbReference type="GeneID" id="30022003"/>
<evidence type="ECO:0000313" key="3">
    <source>
        <dbReference type="Proteomes" id="UP000076744"/>
    </source>
</evidence>
<proteinExistence type="predicted"/>
<dbReference type="Proteomes" id="UP000076744">
    <property type="component" value="Unassembled WGS sequence"/>
</dbReference>
<evidence type="ECO:0000256" key="1">
    <source>
        <dbReference type="SAM" id="SignalP"/>
    </source>
</evidence>
<dbReference type="AlphaFoldDB" id="A0A167TJT3"/>
<sequence length="113" mass="11120">MKFAGIIALFVAAATAAPIVGEAINTVKDTLNDPAATVAQVEGIVSQAEAGAENAVNRILRGRDPGLGGAEKVFNDALGGAEKAVKGVVGKVATQAKPVTGIASGLAGGLLRN</sequence>
<keyword evidence="3" id="KW-1185">Reference proteome</keyword>
<dbReference type="RefSeq" id="XP_018703343.1">
    <property type="nucleotide sequence ID" value="XM_018849316.1"/>
</dbReference>
<evidence type="ECO:0000313" key="2">
    <source>
        <dbReference type="EMBL" id="OAA60672.1"/>
    </source>
</evidence>
<dbReference type="EMBL" id="AZHB01000014">
    <property type="protein sequence ID" value="OAA60672.1"/>
    <property type="molecule type" value="Genomic_DNA"/>
</dbReference>
<comment type="caution">
    <text evidence="2">The sequence shown here is derived from an EMBL/GenBank/DDBJ whole genome shotgun (WGS) entry which is preliminary data.</text>
</comment>
<gene>
    <name evidence="2" type="ORF">ISF_05711</name>
</gene>
<feature type="chain" id="PRO_5007892600" evidence="1">
    <location>
        <begin position="17"/>
        <end position="113"/>
    </location>
</feature>
<reference evidence="2 3" key="1">
    <citation type="journal article" date="2016" name="Genome Biol. Evol.">
        <title>Divergent and convergent evolution of fungal pathogenicity.</title>
        <authorList>
            <person name="Shang Y."/>
            <person name="Xiao G."/>
            <person name="Zheng P."/>
            <person name="Cen K."/>
            <person name="Zhan S."/>
            <person name="Wang C."/>
        </authorList>
    </citation>
    <scope>NUCLEOTIDE SEQUENCE [LARGE SCALE GENOMIC DNA]</scope>
    <source>
        <strain evidence="2 3">ARSEF 2679</strain>
    </source>
</reference>
<keyword evidence="1" id="KW-0732">Signal</keyword>
<feature type="signal peptide" evidence="1">
    <location>
        <begin position="1"/>
        <end position="16"/>
    </location>
</feature>